<dbReference type="AlphaFoldDB" id="A0A7G9SNH3"/>
<dbReference type="InterPro" id="IPR029045">
    <property type="entry name" value="ClpP/crotonase-like_dom_sf"/>
</dbReference>
<gene>
    <name evidence="2" type="ORF">H9L16_12035</name>
</gene>
<feature type="chain" id="PRO_5028823902" description="ATP-dependent Clp protease proteolytic subunit" evidence="1">
    <location>
        <begin position="20"/>
        <end position="188"/>
    </location>
</feature>
<dbReference type="Proteomes" id="UP000515804">
    <property type="component" value="Chromosome"/>
</dbReference>
<evidence type="ECO:0000313" key="3">
    <source>
        <dbReference type="Proteomes" id="UP000515804"/>
    </source>
</evidence>
<protein>
    <recommendedName>
        <fullName evidence="4">ATP-dependent Clp protease proteolytic subunit</fullName>
    </recommendedName>
</protein>
<dbReference type="Gene3D" id="3.90.226.10">
    <property type="entry name" value="2-enoyl-CoA Hydratase, Chain A, domain 1"/>
    <property type="match status" value="1"/>
</dbReference>
<dbReference type="SUPFAM" id="SSF52096">
    <property type="entry name" value="ClpP/crotonase"/>
    <property type="match status" value="1"/>
</dbReference>
<proteinExistence type="predicted"/>
<accession>A0A7G9SNH3</accession>
<dbReference type="EMBL" id="CP060719">
    <property type="protein sequence ID" value="QNN69398.1"/>
    <property type="molecule type" value="Genomic_DNA"/>
</dbReference>
<name>A0A7G9SNH3_9GAMM</name>
<organism evidence="2 3">
    <name type="scientific">Thermomonas carbonis</name>
    <dbReference type="NCBI Taxonomy" id="1463158"/>
    <lineage>
        <taxon>Bacteria</taxon>
        <taxon>Pseudomonadati</taxon>
        <taxon>Pseudomonadota</taxon>
        <taxon>Gammaproteobacteria</taxon>
        <taxon>Lysobacterales</taxon>
        <taxon>Lysobacteraceae</taxon>
        <taxon>Thermomonas</taxon>
    </lineage>
</organism>
<sequence length="188" mass="20257">MKTLAILLALLASSGSAPAPQFRIAPIERLGHFMVLGRITDGFEEELRRKIAENPKIKRVYIESPGGLTLEAKGAARLLNEHSIAVRVAGKCASACVHLWAAADHRELTSSARLGLHAGRPRKEAPGPLELVAAPARQKISDDMLRHAGFSESLIAKARQIPHKSILWLTPADLSAAGVRFTLIEPAT</sequence>
<evidence type="ECO:0000256" key="1">
    <source>
        <dbReference type="SAM" id="SignalP"/>
    </source>
</evidence>
<keyword evidence="3" id="KW-1185">Reference proteome</keyword>
<reference evidence="2 3" key="1">
    <citation type="submission" date="2020-08" db="EMBL/GenBank/DDBJ databases">
        <title>Genome sequence of Thermomonas carbonis KCTC 42013T.</title>
        <authorList>
            <person name="Hyun D.-W."/>
            <person name="Bae J.-W."/>
        </authorList>
    </citation>
    <scope>NUCLEOTIDE SEQUENCE [LARGE SCALE GENOMIC DNA]</scope>
    <source>
        <strain evidence="2 3">KCTC 42013</strain>
    </source>
</reference>
<dbReference type="RefSeq" id="WP_187551919.1">
    <property type="nucleotide sequence ID" value="NZ_CP060719.1"/>
</dbReference>
<evidence type="ECO:0008006" key="4">
    <source>
        <dbReference type="Google" id="ProtNLM"/>
    </source>
</evidence>
<feature type="signal peptide" evidence="1">
    <location>
        <begin position="1"/>
        <end position="19"/>
    </location>
</feature>
<keyword evidence="1" id="KW-0732">Signal</keyword>
<evidence type="ECO:0000313" key="2">
    <source>
        <dbReference type="EMBL" id="QNN69398.1"/>
    </source>
</evidence>
<dbReference type="KEGG" id="tcn:H9L16_12035"/>